<name>A0AAV7J524_COTGL</name>
<dbReference type="Proteomes" id="UP000826195">
    <property type="component" value="Unassembled WGS sequence"/>
</dbReference>
<dbReference type="EMBL" id="JAHXZJ010000001">
    <property type="protein sequence ID" value="KAH0568025.1"/>
    <property type="molecule type" value="Genomic_DNA"/>
</dbReference>
<organism evidence="2 3">
    <name type="scientific">Cotesia glomerata</name>
    <name type="common">Lepidopteran parasitic wasp</name>
    <name type="synonym">Apanteles glomeratus</name>
    <dbReference type="NCBI Taxonomy" id="32391"/>
    <lineage>
        <taxon>Eukaryota</taxon>
        <taxon>Metazoa</taxon>
        <taxon>Ecdysozoa</taxon>
        <taxon>Arthropoda</taxon>
        <taxon>Hexapoda</taxon>
        <taxon>Insecta</taxon>
        <taxon>Pterygota</taxon>
        <taxon>Neoptera</taxon>
        <taxon>Endopterygota</taxon>
        <taxon>Hymenoptera</taxon>
        <taxon>Apocrita</taxon>
        <taxon>Ichneumonoidea</taxon>
        <taxon>Braconidae</taxon>
        <taxon>Microgastrinae</taxon>
        <taxon>Cotesia</taxon>
    </lineage>
</organism>
<dbReference type="AlphaFoldDB" id="A0AAV7J524"/>
<sequence length="197" mass="22105">MRAQGTTRVPPKKNYKELESSQVEDDDKTQEGDDKVFKIHPNVEESALDKGQEGDDESEKDQETPAVPKPRRKTQELVKMFDEMIERRPISQSNYRTKALENLAVITLCEGNVENSVTGLTDMKTLLILFILGSRCTGEHNSGEGNQQPKGQVTKCGVISTNADVTLRKLDNAAAKLTPNFWLLDLQKQYIQLKSVL</sequence>
<feature type="compositionally biased region" description="Basic and acidic residues" evidence="1">
    <location>
        <begin position="29"/>
        <end position="53"/>
    </location>
</feature>
<comment type="caution">
    <text evidence="2">The sequence shown here is derived from an EMBL/GenBank/DDBJ whole genome shotgun (WGS) entry which is preliminary data.</text>
</comment>
<feature type="region of interest" description="Disordered" evidence="1">
    <location>
        <begin position="1"/>
        <end position="75"/>
    </location>
</feature>
<protein>
    <submittedName>
        <fullName evidence="2">Uncharacterized protein</fullName>
    </submittedName>
</protein>
<accession>A0AAV7J524</accession>
<evidence type="ECO:0000256" key="1">
    <source>
        <dbReference type="SAM" id="MobiDB-lite"/>
    </source>
</evidence>
<proteinExistence type="predicted"/>
<reference evidence="2 3" key="1">
    <citation type="journal article" date="2021" name="J. Hered.">
        <title>A chromosome-level genome assembly of the parasitoid wasp, Cotesia glomerata (Hymenoptera: Braconidae).</title>
        <authorList>
            <person name="Pinto B.J."/>
            <person name="Weis J.J."/>
            <person name="Gamble T."/>
            <person name="Ode P.J."/>
            <person name="Paul R."/>
            <person name="Zaspel J.M."/>
        </authorList>
    </citation>
    <scope>NUCLEOTIDE SEQUENCE [LARGE SCALE GENOMIC DNA]</scope>
    <source>
        <strain evidence="2">CgM1</strain>
    </source>
</reference>
<evidence type="ECO:0000313" key="2">
    <source>
        <dbReference type="EMBL" id="KAH0568025.1"/>
    </source>
</evidence>
<gene>
    <name evidence="2" type="ORF">KQX54_017751</name>
</gene>
<keyword evidence="3" id="KW-1185">Reference proteome</keyword>
<evidence type="ECO:0000313" key="3">
    <source>
        <dbReference type="Proteomes" id="UP000826195"/>
    </source>
</evidence>